<gene>
    <name evidence="1" type="ORF">BXY41_104187</name>
</gene>
<evidence type="ECO:0000313" key="2">
    <source>
        <dbReference type="Proteomes" id="UP000237749"/>
    </source>
</evidence>
<protein>
    <submittedName>
        <fullName evidence="1">Uncharacterized protein</fullName>
    </submittedName>
</protein>
<dbReference type="OrthoDB" id="9840321at2"/>
<dbReference type="AlphaFoldDB" id="A0A2S6HU71"/>
<dbReference type="EMBL" id="PTJA01000004">
    <property type="protein sequence ID" value="PPK81385.1"/>
    <property type="molecule type" value="Genomic_DNA"/>
</dbReference>
<evidence type="ECO:0000313" key="1">
    <source>
        <dbReference type="EMBL" id="PPK81385.1"/>
    </source>
</evidence>
<dbReference type="Proteomes" id="UP000237749">
    <property type="component" value="Unassembled WGS sequence"/>
</dbReference>
<proteinExistence type="predicted"/>
<dbReference type="RefSeq" id="WP_146088565.1">
    <property type="nucleotide sequence ID" value="NZ_PTJA01000004.1"/>
</dbReference>
<sequence>MGILLTACSSINKVEKNTNYSQYIENTLSNEKLIIEQDFSKSTVVDENDIITIVCEKLQKIDFSSKQSVMNLQPEAAEMYKKAYLNILKNKIPIISKNGEKEYFRDLYRIGTEFEKLDDSYTYYYDDLDNDGFPELGIKSTGYTYILKYEQELNEFNVLFSNPSMYITILGNGRLWYHDGLHSGTIRDEYIVLNSNSKWETVFTLEQGIDTFPFYCVSIGEYKNINLDEELWKKVTTPFFNETKNPIPSKNLNEIFGELL</sequence>
<comment type="caution">
    <text evidence="1">The sequence shown here is derived from an EMBL/GenBank/DDBJ whole genome shotgun (WGS) entry which is preliminary data.</text>
</comment>
<keyword evidence="2" id="KW-1185">Reference proteome</keyword>
<reference evidence="1 2" key="1">
    <citation type="submission" date="2018-02" db="EMBL/GenBank/DDBJ databases">
        <title>Genomic Encyclopedia of Archaeal and Bacterial Type Strains, Phase II (KMG-II): from individual species to whole genera.</title>
        <authorList>
            <person name="Goeker M."/>
        </authorList>
    </citation>
    <scope>NUCLEOTIDE SEQUENCE [LARGE SCALE GENOMIC DNA]</scope>
    <source>
        <strain evidence="1 2">DSM 3808</strain>
    </source>
</reference>
<organism evidence="1 2">
    <name type="scientific">Lacrimispora xylanisolvens</name>
    <dbReference type="NCBI Taxonomy" id="384636"/>
    <lineage>
        <taxon>Bacteria</taxon>
        <taxon>Bacillati</taxon>
        <taxon>Bacillota</taxon>
        <taxon>Clostridia</taxon>
        <taxon>Lachnospirales</taxon>
        <taxon>Lachnospiraceae</taxon>
        <taxon>Lacrimispora</taxon>
    </lineage>
</organism>
<accession>A0A2S6HU71</accession>
<name>A0A2S6HU71_9FIRM</name>